<dbReference type="Proteomes" id="UP000030690">
    <property type="component" value="Unassembled WGS sequence"/>
</dbReference>
<gene>
    <name evidence="1" type="ORF">PFFVO_05445</name>
</gene>
<protein>
    <recommendedName>
        <fullName evidence="3">Plasmodium RESA N-terminal domain-containing protein</fullName>
    </recommendedName>
</protein>
<organism evidence="1 2">
    <name type="scientific">Plasmodium falciparum Vietnam Oak-Knoll</name>
    <name type="common">FVO</name>
    <dbReference type="NCBI Taxonomy" id="1036723"/>
    <lineage>
        <taxon>Eukaryota</taxon>
        <taxon>Sar</taxon>
        <taxon>Alveolata</taxon>
        <taxon>Apicomplexa</taxon>
        <taxon>Aconoidasida</taxon>
        <taxon>Haemosporida</taxon>
        <taxon>Plasmodiidae</taxon>
        <taxon>Plasmodium</taxon>
        <taxon>Plasmodium (Laverania)</taxon>
    </lineage>
</organism>
<dbReference type="AlphaFoldDB" id="A0A024V0E1"/>
<proteinExistence type="predicted"/>
<evidence type="ECO:0000313" key="1">
    <source>
        <dbReference type="EMBL" id="ETW15665.1"/>
    </source>
</evidence>
<evidence type="ECO:0008006" key="3">
    <source>
        <dbReference type="Google" id="ProtNLM"/>
    </source>
</evidence>
<reference evidence="1 2" key="1">
    <citation type="submission" date="2013-02" db="EMBL/GenBank/DDBJ databases">
        <title>The Genome Annotation of Plasmodium falciparum Vietnam Oak-Knoll (FVO).</title>
        <authorList>
            <consortium name="The Broad Institute Genome Sequencing Platform"/>
            <consortium name="The Broad Institute Genome Sequencing Center for Infectious Disease"/>
            <person name="Neafsey D."/>
            <person name="Hoffman S."/>
            <person name="Volkman S."/>
            <person name="Rosenthal P."/>
            <person name="Walker B."/>
            <person name="Young S.K."/>
            <person name="Zeng Q."/>
            <person name="Gargeya S."/>
            <person name="Fitzgerald M."/>
            <person name="Haas B."/>
            <person name="Abouelleil A."/>
            <person name="Allen A.W."/>
            <person name="Alvarado L."/>
            <person name="Arachchi H.M."/>
            <person name="Berlin A.M."/>
            <person name="Chapman S.B."/>
            <person name="Gainer-Dewar J."/>
            <person name="Goldberg J."/>
            <person name="Griggs A."/>
            <person name="Gujja S."/>
            <person name="Hansen M."/>
            <person name="Howarth C."/>
            <person name="Imamovic A."/>
            <person name="Ireland A."/>
            <person name="Larimer J."/>
            <person name="McCowan C."/>
            <person name="Murphy C."/>
            <person name="Pearson M."/>
            <person name="Poon T.W."/>
            <person name="Priest M."/>
            <person name="Roberts A."/>
            <person name="Saif S."/>
            <person name="Shea T."/>
            <person name="Sisk P."/>
            <person name="Sykes S."/>
            <person name="Wortman J."/>
            <person name="Nusbaum C."/>
            <person name="Birren B."/>
        </authorList>
    </citation>
    <scope>NUCLEOTIDE SEQUENCE [LARGE SCALE GENOMIC DNA]</scope>
    <source>
        <strain evidence="2">Vietnam Oak-Knoll (FVO)</strain>
    </source>
</reference>
<reference evidence="1 2" key="2">
    <citation type="submission" date="2013-02" db="EMBL/GenBank/DDBJ databases">
        <title>The Genome Sequence of Plasmodium falciparum Vietnam Oak-Knoll (FVO).</title>
        <authorList>
            <consortium name="The Broad Institute Genome Sequencing Platform"/>
            <consortium name="The Broad Institute Genome Sequencing Center for Infectious Disease"/>
            <person name="Neafsey D."/>
            <person name="Cheeseman I."/>
            <person name="Volkman S."/>
            <person name="Adams J."/>
            <person name="Walker B."/>
            <person name="Young S.K."/>
            <person name="Zeng Q."/>
            <person name="Gargeya S."/>
            <person name="Fitzgerald M."/>
            <person name="Haas B."/>
            <person name="Abouelleil A."/>
            <person name="Alvarado L."/>
            <person name="Arachchi H.M."/>
            <person name="Berlin A.M."/>
            <person name="Chapman S.B."/>
            <person name="Dewar J."/>
            <person name="Goldberg J."/>
            <person name="Griggs A."/>
            <person name="Gujja S."/>
            <person name="Hansen M."/>
            <person name="Howarth C."/>
            <person name="Imamovic A."/>
            <person name="Larimer J."/>
            <person name="McCowan C."/>
            <person name="Murphy C."/>
            <person name="Neiman D."/>
            <person name="Pearson M."/>
            <person name="Priest M."/>
            <person name="Roberts A."/>
            <person name="Saif S."/>
            <person name="Shea T."/>
            <person name="Sisk P."/>
            <person name="Sykes S."/>
            <person name="Wortman J."/>
            <person name="Nusbaum C."/>
            <person name="Birren B."/>
        </authorList>
    </citation>
    <scope>NUCLEOTIDE SEQUENCE [LARGE SCALE GENOMIC DNA]</scope>
    <source>
        <strain evidence="2">Vietnam Oak-Knoll (FVO)</strain>
    </source>
</reference>
<dbReference type="EMBL" id="KI925155">
    <property type="protein sequence ID" value="ETW15665.1"/>
    <property type="molecule type" value="Genomic_DNA"/>
</dbReference>
<name>A0A024V0E1_PLAFA</name>
<sequence>MDGPLAIISMDKSLFFKSLKNNNMLESTGINEENYLNALTDDTMNETVFLDYVKGKMMDVYKETNMNRYNVINHIYLTSKVWDTYNYLTPTLKVKRFRVFKDYSFFIDEVKKIYENKLKKSTICNKAILINRNKNVEMKKGLNDKNETSEKKVEENIKNRKCQNEVKEYSKKDTRLNVHNVKELERNK</sequence>
<evidence type="ECO:0000313" key="2">
    <source>
        <dbReference type="Proteomes" id="UP000030690"/>
    </source>
</evidence>
<accession>A0A024V0E1</accession>